<dbReference type="CDD" id="cd18551">
    <property type="entry name" value="ABC_6TM_LmrA_like"/>
    <property type="match status" value="1"/>
</dbReference>
<feature type="domain" description="ABC transmembrane type-1" evidence="11">
    <location>
        <begin position="21"/>
        <end position="300"/>
    </location>
</feature>
<keyword evidence="8 9" id="KW-0472">Membrane</keyword>
<feature type="transmembrane region" description="Helical" evidence="9">
    <location>
        <begin position="239"/>
        <end position="262"/>
    </location>
</feature>
<feature type="transmembrane region" description="Helical" evidence="9">
    <location>
        <begin position="274"/>
        <end position="295"/>
    </location>
</feature>
<dbReference type="OrthoDB" id="9770415at2"/>
<dbReference type="GO" id="GO:0016887">
    <property type="term" value="F:ATP hydrolysis activity"/>
    <property type="evidence" value="ECO:0007669"/>
    <property type="project" value="InterPro"/>
</dbReference>
<proteinExistence type="predicted"/>
<evidence type="ECO:0000256" key="6">
    <source>
        <dbReference type="ARBA" id="ARBA00022840"/>
    </source>
</evidence>
<keyword evidence="7 9" id="KW-1133">Transmembrane helix</keyword>
<dbReference type="PROSITE" id="PS50893">
    <property type="entry name" value="ABC_TRANSPORTER_2"/>
    <property type="match status" value="1"/>
</dbReference>
<dbReference type="InterPro" id="IPR017871">
    <property type="entry name" value="ABC_transporter-like_CS"/>
</dbReference>
<dbReference type="GO" id="GO:0005886">
    <property type="term" value="C:plasma membrane"/>
    <property type="evidence" value="ECO:0007669"/>
    <property type="project" value="UniProtKB-SubCell"/>
</dbReference>
<gene>
    <name evidence="12" type="ORF">SAMN05421737_10239</name>
</gene>
<keyword evidence="4 9" id="KW-0812">Transmembrane</keyword>
<evidence type="ECO:0000256" key="4">
    <source>
        <dbReference type="ARBA" id="ARBA00022692"/>
    </source>
</evidence>
<dbReference type="PROSITE" id="PS00211">
    <property type="entry name" value="ABC_TRANSPORTER_1"/>
    <property type="match status" value="1"/>
</dbReference>
<dbReference type="Gene3D" id="1.20.1560.10">
    <property type="entry name" value="ABC transporter type 1, transmembrane domain"/>
    <property type="match status" value="1"/>
</dbReference>
<dbReference type="InterPro" id="IPR003439">
    <property type="entry name" value="ABC_transporter-like_ATP-bd"/>
</dbReference>
<evidence type="ECO:0000313" key="13">
    <source>
        <dbReference type="Proteomes" id="UP000242662"/>
    </source>
</evidence>
<dbReference type="Proteomes" id="UP000242662">
    <property type="component" value="Unassembled WGS sequence"/>
</dbReference>
<feature type="domain" description="ABC transporter" evidence="10">
    <location>
        <begin position="333"/>
        <end position="570"/>
    </location>
</feature>
<feature type="transmembrane region" description="Helical" evidence="9">
    <location>
        <begin position="59"/>
        <end position="79"/>
    </location>
</feature>
<keyword evidence="5" id="KW-0547">Nucleotide-binding</keyword>
<dbReference type="EMBL" id="FMYM01000002">
    <property type="protein sequence ID" value="SDB85691.1"/>
    <property type="molecule type" value="Genomic_DNA"/>
</dbReference>
<evidence type="ECO:0000259" key="10">
    <source>
        <dbReference type="PROSITE" id="PS50893"/>
    </source>
</evidence>
<accession>A0A1G6GUS3</accession>
<dbReference type="RefSeq" id="WP_090774625.1">
    <property type="nucleotide sequence ID" value="NZ_FMYM01000002.1"/>
</dbReference>
<reference evidence="13" key="1">
    <citation type="submission" date="2016-09" db="EMBL/GenBank/DDBJ databases">
        <authorList>
            <person name="Varghese N."/>
            <person name="Submissions S."/>
        </authorList>
    </citation>
    <scope>NUCLEOTIDE SEQUENCE [LARGE SCALE GENOMIC DNA]</scope>
    <source>
        <strain evidence="13">25nlg</strain>
    </source>
</reference>
<dbReference type="SMART" id="SM00382">
    <property type="entry name" value="AAA"/>
    <property type="match status" value="1"/>
</dbReference>
<sequence length="580" mass="65065">MNKHHLLKLLRLVDWPKKLIVFTMLLAIVTAVLGLSIPILTKNVIDAFSTETLEMTAVFWLAAVFLLNAILGGISYYMLRYIGEYTICCLRDKMWDHVLRLPVRYFDQHETGQTVSRLTGDVSTMNSFVSQEVPDFLTQILVVIGAVVMLFVQDWQLTLAMLASVPVLMLVILPVGKFTYAISQKTQTEMARFIGMLSRSLSEIRLVKSHSAENKEYKRVMGSVQDLFKLNLKAAKIQAIVSPVVMATIMLILLVLVGYGGLRLANGTITPGTFVAVVFYLVQAIFPITAIVTFFTQYKATAGATERLYEIYAMPQEEMNVNDTPSPLKEGKLAVQHLSFAYNEKQPVLKDVSFTVKPNRMMAIVGPSGSGKTTLFQLIERMYETPVGAITYNGLPIMELPLANWRKVIGYVMQDSAVMNGTIRDNILYGIEDEEEVEESQMIAYAKLANAHDFIVSFPDGYDTEVGERGVKLSGGQKQRIAIARAFMINPQILLLDEATANLDSESERMVQEAMYKLMEGRTTIVIAHRLSTIRDADQIVFLDKGEVTGIGKHHELMQTHAKYRDFVREQSLKDQQDVS</sequence>
<evidence type="ECO:0000256" key="5">
    <source>
        <dbReference type="ARBA" id="ARBA00022741"/>
    </source>
</evidence>
<evidence type="ECO:0000256" key="9">
    <source>
        <dbReference type="SAM" id="Phobius"/>
    </source>
</evidence>
<dbReference type="InterPro" id="IPR011527">
    <property type="entry name" value="ABC1_TM_dom"/>
</dbReference>
<keyword evidence="13" id="KW-1185">Reference proteome</keyword>
<dbReference type="AlphaFoldDB" id="A0A1G6GUS3"/>
<dbReference type="InterPro" id="IPR003593">
    <property type="entry name" value="AAA+_ATPase"/>
</dbReference>
<dbReference type="STRING" id="1464122.SAMN05421737_10239"/>
<dbReference type="FunFam" id="3.40.50.300:FF:000221">
    <property type="entry name" value="Multidrug ABC transporter ATP-binding protein"/>
    <property type="match status" value="1"/>
</dbReference>
<feature type="transmembrane region" description="Helical" evidence="9">
    <location>
        <begin position="20"/>
        <end position="39"/>
    </location>
</feature>
<evidence type="ECO:0000256" key="3">
    <source>
        <dbReference type="ARBA" id="ARBA00022475"/>
    </source>
</evidence>
<dbReference type="PANTHER" id="PTHR43394:SF1">
    <property type="entry name" value="ATP-BINDING CASSETTE SUB-FAMILY B MEMBER 10, MITOCHONDRIAL"/>
    <property type="match status" value="1"/>
</dbReference>
<dbReference type="InterPro" id="IPR039421">
    <property type="entry name" value="Type_1_exporter"/>
</dbReference>
<dbReference type="Pfam" id="PF00005">
    <property type="entry name" value="ABC_tran"/>
    <property type="match status" value="1"/>
</dbReference>
<feature type="transmembrane region" description="Helical" evidence="9">
    <location>
        <begin position="159"/>
        <end position="182"/>
    </location>
</feature>
<dbReference type="SUPFAM" id="SSF52540">
    <property type="entry name" value="P-loop containing nucleoside triphosphate hydrolases"/>
    <property type="match status" value="1"/>
</dbReference>
<dbReference type="Pfam" id="PF00664">
    <property type="entry name" value="ABC_membrane"/>
    <property type="match status" value="1"/>
</dbReference>
<evidence type="ECO:0000256" key="2">
    <source>
        <dbReference type="ARBA" id="ARBA00022448"/>
    </source>
</evidence>
<dbReference type="InterPro" id="IPR027417">
    <property type="entry name" value="P-loop_NTPase"/>
</dbReference>
<evidence type="ECO:0000256" key="1">
    <source>
        <dbReference type="ARBA" id="ARBA00004651"/>
    </source>
</evidence>
<dbReference type="SUPFAM" id="SSF90123">
    <property type="entry name" value="ABC transporter transmembrane region"/>
    <property type="match status" value="1"/>
</dbReference>
<evidence type="ECO:0000256" key="7">
    <source>
        <dbReference type="ARBA" id="ARBA00022989"/>
    </source>
</evidence>
<evidence type="ECO:0000256" key="8">
    <source>
        <dbReference type="ARBA" id="ARBA00023136"/>
    </source>
</evidence>
<dbReference type="GO" id="GO:0005524">
    <property type="term" value="F:ATP binding"/>
    <property type="evidence" value="ECO:0007669"/>
    <property type="project" value="UniProtKB-KW"/>
</dbReference>
<dbReference type="PANTHER" id="PTHR43394">
    <property type="entry name" value="ATP-DEPENDENT PERMEASE MDL1, MITOCHONDRIAL"/>
    <property type="match status" value="1"/>
</dbReference>
<comment type="subcellular location">
    <subcellularLocation>
        <location evidence="1">Cell membrane</location>
        <topology evidence="1">Multi-pass membrane protein</topology>
    </subcellularLocation>
</comment>
<dbReference type="PROSITE" id="PS50929">
    <property type="entry name" value="ABC_TM1F"/>
    <property type="match status" value="1"/>
</dbReference>
<organism evidence="12 13">
    <name type="scientific">Shouchella lonarensis</name>
    <dbReference type="NCBI Taxonomy" id="1464122"/>
    <lineage>
        <taxon>Bacteria</taxon>
        <taxon>Bacillati</taxon>
        <taxon>Bacillota</taxon>
        <taxon>Bacilli</taxon>
        <taxon>Bacillales</taxon>
        <taxon>Bacillaceae</taxon>
        <taxon>Shouchella</taxon>
    </lineage>
</organism>
<feature type="transmembrane region" description="Helical" evidence="9">
    <location>
        <begin position="136"/>
        <end position="153"/>
    </location>
</feature>
<name>A0A1G6GUS3_9BACI</name>
<evidence type="ECO:0000313" key="12">
    <source>
        <dbReference type="EMBL" id="SDB85691.1"/>
    </source>
</evidence>
<evidence type="ECO:0000259" key="11">
    <source>
        <dbReference type="PROSITE" id="PS50929"/>
    </source>
</evidence>
<protein>
    <submittedName>
        <fullName evidence="12">ATP-binding cassette, subfamily B, AbcA/BmrA</fullName>
    </submittedName>
</protein>
<keyword evidence="2" id="KW-0813">Transport</keyword>
<dbReference type="InterPro" id="IPR036640">
    <property type="entry name" value="ABC1_TM_sf"/>
</dbReference>
<dbReference type="Gene3D" id="3.40.50.300">
    <property type="entry name" value="P-loop containing nucleotide triphosphate hydrolases"/>
    <property type="match status" value="1"/>
</dbReference>
<dbReference type="GO" id="GO:0015421">
    <property type="term" value="F:ABC-type oligopeptide transporter activity"/>
    <property type="evidence" value="ECO:0007669"/>
    <property type="project" value="TreeGrafter"/>
</dbReference>
<keyword evidence="3" id="KW-1003">Cell membrane</keyword>
<keyword evidence="6 12" id="KW-0067">ATP-binding</keyword>